<proteinExistence type="predicted"/>
<keyword evidence="1" id="KW-0677">Repeat</keyword>
<comment type="caution">
    <text evidence="4">The sequence shown here is derived from an EMBL/GenBank/DDBJ whole genome shotgun (WGS) entry which is preliminary data.</text>
</comment>
<feature type="repeat" description="ANK" evidence="3">
    <location>
        <begin position="580"/>
        <end position="612"/>
    </location>
</feature>
<feature type="repeat" description="ANK" evidence="3">
    <location>
        <begin position="615"/>
        <end position="647"/>
    </location>
</feature>
<dbReference type="SMART" id="SM00248">
    <property type="entry name" value="ANK"/>
    <property type="match status" value="7"/>
</dbReference>
<dbReference type="Pfam" id="PF12796">
    <property type="entry name" value="Ank_2"/>
    <property type="match status" value="3"/>
</dbReference>
<keyword evidence="5" id="KW-1185">Reference proteome</keyword>
<dbReference type="Proteomes" id="UP001444661">
    <property type="component" value="Unassembled WGS sequence"/>
</dbReference>
<feature type="repeat" description="ANK" evidence="3">
    <location>
        <begin position="359"/>
        <end position="387"/>
    </location>
</feature>
<gene>
    <name evidence="4" type="ORF">PG993_006230</name>
</gene>
<name>A0ABR1T5L2_9PEZI</name>
<evidence type="ECO:0000256" key="1">
    <source>
        <dbReference type="ARBA" id="ARBA00022737"/>
    </source>
</evidence>
<evidence type="ECO:0000256" key="3">
    <source>
        <dbReference type="PROSITE-ProRule" id="PRU00023"/>
    </source>
</evidence>
<evidence type="ECO:0000313" key="5">
    <source>
        <dbReference type="Proteomes" id="UP001444661"/>
    </source>
</evidence>
<sequence>MAIAHCEGGLIEDLIFKHINANHKDLDTDVLLLTTFQRQPFHVCFRALERLEGYGADMNTVITSQETLRAAKDAVGDEVDEENRPRHMAIPRFGRQHNSQSVRHPTPRTPVLLPPQTFLEFLSERFEIDENRQLFERFPQMRITERVVFRVVESSNDVTCLRHCLEAGPSLHENGYRKALIRYTALYARDKRSLPAVLEHLPPCSTGGLEGLEESLIVSALSGDLERIRELVVTAEDVFDKRVSELFLSHTSNGDPTSEDSWIIYGSIKAGQQMTALTLVQAGFAQDQDSTYNGMSLCEALELKNATLVRSLLRAGVNPTPSFSDVGSPMDIAVRNGSTQFIEDLLEAGASVNFGPIYPLAIAFRTRNLQIAKFLLDRGADINFDSSGNILRAAIKTLDLEIIQFAFDHGADTDEKILRLAAESGRDIFNLVVKEHKRRWGKIRKDWGDMILRLCLDNRDMAMFRDMVLSQMADTHCYASQRDIPGEDALDDTHCTSTVFGEAILRSRYIGLEPLDLLLQNKERLNCWPDSIVASNANHVVRREPPQTAFLIAIGTGHLPTVELLLRHNARLSYSGGIAARRTPFQKACEVGNMDIINLLLSKGAQVDEPAAYNSGATALQLAAIQGFLPLAKLLIEKGADVDAPPAKVNGVTALEGAAQHGRLDTVALLLGAGAADHGRDERQIKRAIQHARDEGHVVVEKLLKGYLETGVVLEKMGFYPDLVDLEGC</sequence>
<accession>A0ABR1T5L2</accession>
<dbReference type="PANTHER" id="PTHR24171">
    <property type="entry name" value="ANKYRIN REPEAT DOMAIN-CONTAINING PROTEIN 39-RELATED"/>
    <property type="match status" value="1"/>
</dbReference>
<dbReference type="EMBL" id="JAQQWK010000005">
    <property type="protein sequence ID" value="KAK8041707.1"/>
    <property type="molecule type" value="Genomic_DNA"/>
</dbReference>
<evidence type="ECO:0000313" key="4">
    <source>
        <dbReference type="EMBL" id="KAK8041707.1"/>
    </source>
</evidence>
<evidence type="ECO:0000256" key="2">
    <source>
        <dbReference type="ARBA" id="ARBA00023043"/>
    </source>
</evidence>
<dbReference type="InterPro" id="IPR002110">
    <property type="entry name" value="Ankyrin_rpt"/>
</dbReference>
<organism evidence="4 5">
    <name type="scientific">Apiospora rasikravindrae</name>
    <dbReference type="NCBI Taxonomy" id="990691"/>
    <lineage>
        <taxon>Eukaryota</taxon>
        <taxon>Fungi</taxon>
        <taxon>Dikarya</taxon>
        <taxon>Ascomycota</taxon>
        <taxon>Pezizomycotina</taxon>
        <taxon>Sordariomycetes</taxon>
        <taxon>Xylariomycetidae</taxon>
        <taxon>Amphisphaeriales</taxon>
        <taxon>Apiosporaceae</taxon>
        <taxon>Apiospora</taxon>
    </lineage>
</organism>
<protein>
    <recommendedName>
        <fullName evidence="6">Ankyrin</fullName>
    </recommendedName>
</protein>
<dbReference type="PROSITE" id="PS50088">
    <property type="entry name" value="ANK_REPEAT"/>
    <property type="match status" value="5"/>
</dbReference>
<reference evidence="4 5" key="1">
    <citation type="submission" date="2023-01" db="EMBL/GenBank/DDBJ databases">
        <title>Analysis of 21 Apiospora genomes using comparative genomics revels a genus with tremendous synthesis potential of carbohydrate active enzymes and secondary metabolites.</title>
        <authorList>
            <person name="Sorensen T."/>
        </authorList>
    </citation>
    <scope>NUCLEOTIDE SEQUENCE [LARGE SCALE GENOMIC DNA]</scope>
    <source>
        <strain evidence="4 5">CBS 33761</strain>
    </source>
</reference>
<dbReference type="InterPro" id="IPR036770">
    <property type="entry name" value="Ankyrin_rpt-contain_sf"/>
</dbReference>
<keyword evidence="2 3" id="KW-0040">ANK repeat</keyword>
<feature type="repeat" description="ANK" evidence="3">
    <location>
        <begin position="650"/>
        <end position="682"/>
    </location>
</feature>
<evidence type="ECO:0008006" key="6">
    <source>
        <dbReference type="Google" id="ProtNLM"/>
    </source>
</evidence>
<dbReference type="PROSITE" id="PS50297">
    <property type="entry name" value="ANK_REP_REGION"/>
    <property type="match status" value="5"/>
</dbReference>
<dbReference type="Gene3D" id="1.25.40.20">
    <property type="entry name" value="Ankyrin repeat-containing domain"/>
    <property type="match status" value="2"/>
</dbReference>
<feature type="repeat" description="ANK" evidence="3">
    <location>
        <begin position="325"/>
        <end position="353"/>
    </location>
</feature>
<dbReference type="SUPFAM" id="SSF48403">
    <property type="entry name" value="Ankyrin repeat"/>
    <property type="match status" value="1"/>
</dbReference>